<accession>A0A5C3EY24</accession>
<dbReference type="AlphaFoldDB" id="A0A5C3EY24"/>
<keyword evidence="8" id="KW-1185">Reference proteome</keyword>
<dbReference type="SUPFAM" id="SSF50965">
    <property type="entry name" value="Galactose oxidase, central domain"/>
    <property type="match status" value="1"/>
</dbReference>
<feature type="compositionally biased region" description="Low complexity" evidence="2">
    <location>
        <begin position="846"/>
        <end position="882"/>
    </location>
</feature>
<evidence type="ECO:0000256" key="4">
    <source>
        <dbReference type="SAM" id="SignalP"/>
    </source>
</evidence>
<dbReference type="Proteomes" id="UP000323386">
    <property type="component" value="Unassembled WGS sequence"/>
</dbReference>
<feature type="transmembrane region" description="Helical" evidence="3">
    <location>
        <begin position="683"/>
        <end position="704"/>
    </location>
</feature>
<organism evidence="7 8">
    <name type="scientific">Pseudozyma flocculosa</name>
    <dbReference type="NCBI Taxonomy" id="84751"/>
    <lineage>
        <taxon>Eukaryota</taxon>
        <taxon>Fungi</taxon>
        <taxon>Dikarya</taxon>
        <taxon>Basidiomycota</taxon>
        <taxon>Ustilaginomycotina</taxon>
        <taxon>Ustilaginomycetes</taxon>
        <taxon>Ustilaginales</taxon>
        <taxon>Ustilaginaceae</taxon>
        <taxon>Pseudozyma</taxon>
    </lineage>
</organism>
<evidence type="ECO:0000256" key="2">
    <source>
        <dbReference type="SAM" id="MobiDB-lite"/>
    </source>
</evidence>
<feature type="compositionally biased region" description="Polar residues" evidence="2">
    <location>
        <begin position="802"/>
        <end position="811"/>
    </location>
</feature>
<dbReference type="Pfam" id="PF09118">
    <property type="entry name" value="GO-like_E_set"/>
    <property type="match status" value="1"/>
</dbReference>
<dbReference type="PANTHER" id="PTHR32208">
    <property type="entry name" value="SECRETED PROTEIN-RELATED"/>
    <property type="match status" value="1"/>
</dbReference>
<dbReference type="Pfam" id="PF07250">
    <property type="entry name" value="Glyoxal_oxid_N"/>
    <property type="match status" value="1"/>
</dbReference>
<gene>
    <name evidence="7" type="ORF">PSFLO_02474</name>
</gene>
<dbReference type="InterPro" id="IPR011043">
    <property type="entry name" value="Gal_Oxase/kelch_b-propeller"/>
</dbReference>
<evidence type="ECO:0000256" key="3">
    <source>
        <dbReference type="SAM" id="Phobius"/>
    </source>
</evidence>
<dbReference type="InterPro" id="IPR009880">
    <property type="entry name" value="Glyoxal_oxidase_N"/>
</dbReference>
<evidence type="ECO:0000313" key="8">
    <source>
        <dbReference type="Proteomes" id="UP000323386"/>
    </source>
</evidence>
<feature type="domain" description="Galactose oxidase-like Early set" evidence="6">
    <location>
        <begin position="519"/>
        <end position="631"/>
    </location>
</feature>
<dbReference type="CDD" id="cd02851">
    <property type="entry name" value="E_set_GO_C"/>
    <property type="match status" value="1"/>
</dbReference>
<feature type="signal peptide" evidence="4">
    <location>
        <begin position="1"/>
        <end position="37"/>
    </location>
</feature>
<protein>
    <submittedName>
        <fullName evidence="7">Related to glyoxaloxidase 1</fullName>
    </submittedName>
</protein>
<dbReference type="SUPFAM" id="SSF81296">
    <property type="entry name" value="E set domains"/>
    <property type="match status" value="1"/>
</dbReference>
<dbReference type="EMBL" id="OOIP01000005">
    <property type="protein sequence ID" value="SPO37002.1"/>
    <property type="molecule type" value="Genomic_DNA"/>
</dbReference>
<keyword evidence="1 4" id="KW-0732">Signal</keyword>
<dbReference type="Gene3D" id="2.60.40.10">
    <property type="entry name" value="Immunoglobulins"/>
    <property type="match status" value="1"/>
</dbReference>
<keyword evidence="3" id="KW-1133">Transmembrane helix</keyword>
<dbReference type="InterPro" id="IPR037293">
    <property type="entry name" value="Gal_Oxidase_central_sf"/>
</dbReference>
<proteinExistence type="predicted"/>
<name>A0A5C3EY24_9BASI</name>
<dbReference type="InterPro" id="IPR014756">
    <property type="entry name" value="Ig_E-set"/>
</dbReference>
<evidence type="ECO:0000259" key="5">
    <source>
        <dbReference type="Pfam" id="PF07250"/>
    </source>
</evidence>
<feature type="chain" id="PRO_5022856777" evidence="4">
    <location>
        <begin position="38"/>
        <end position="897"/>
    </location>
</feature>
<feature type="domain" description="Glyoxal oxidase N-terminal" evidence="5">
    <location>
        <begin position="228"/>
        <end position="514"/>
    </location>
</feature>
<evidence type="ECO:0000259" key="6">
    <source>
        <dbReference type="Pfam" id="PF09118"/>
    </source>
</evidence>
<dbReference type="InterPro" id="IPR013783">
    <property type="entry name" value="Ig-like_fold"/>
</dbReference>
<feature type="region of interest" description="Disordered" evidence="2">
    <location>
        <begin position="779"/>
        <end position="897"/>
    </location>
</feature>
<sequence length="897" mass="95741">MRSTRRSTATFAGKLLRAASVATAALGLASLPHGAYAGEGAGEYEVVQTNSLASAMMLGLVNQDTVFILDKAENNRKKLDDGRPVWGAFFNLEDNSVRGVAVQTNTFCASGLTLGNGTWVVAGGNQAVGYGGAGVPYGVNPYNDYDGQQALRLLEPQTDSGNLVWLDTPPNTGGLQMQSRRWYPGIEGLEDGSILLIGGATGGGYINRNTPNTDPFFQGGSIDNLNAGGANPTYEYYPPAGKPPQQVSQFMGNTSGLNMYPHTFLMPSGKIFMQANYSTILWDHMNNKEEYLPDMPNQIVRVYPASAAVAMKPLTSADNYTPSILFCGGSILSDATWGNYTGPADNILGIPASKDCSSIIPEMADGTKNPSANYEHEGDLPEGRSMGQFIHLPDGTMVILNGGSKGTAGYGNATWNQVQTPNGVVNTEGMCQDPAYTPVIYDPSKPKSQRISNRGLSPSTIARLYHSSAILIPDGSVLVAGSNPHQDVVTNMPTGLTPQAFNTTYEVEKFYPPYWGKPRPYPQGMPDTIMYGGAPFEITVNGTFMGDSANAKAANTKFAIIRPGFSTHAMNMGQRAIYLDYTYVVHDDASVTYTVNPLPPTQQVLRLFVPGPALFFVTVGGVPSMGKFISVGNQLGQAQAVPFTPKFGAALQTLATPVNSTKFTASIASTDGSSDSDWSIGKIAGIAGAGAAVIALLILGICLWRRRSNRADTKAAARNSAAPWTSRDVGSGAEYKRVHTPVGSIRGDVNGAFGTTSANESSHTFESYRMQGVGESKEALGGYYDSPRGGQRSHDYNPSPLAYQSPTSSGPRSGDPGYQQQGWGEHMAGDAGAYYEDNADRYGGTYDDYPQQQRQYYDSPQGGYSQSGSGHYQQQDQSYSSSGHRHQDQSHSGSYAR</sequence>
<dbReference type="OrthoDB" id="2019572at2759"/>
<evidence type="ECO:0000256" key="1">
    <source>
        <dbReference type="ARBA" id="ARBA00022729"/>
    </source>
</evidence>
<dbReference type="PANTHER" id="PTHR32208:SF21">
    <property type="entry name" value="LOW QUALITY PROTEIN: ALDEHYDE OXIDASE GLOX-LIKE"/>
    <property type="match status" value="1"/>
</dbReference>
<evidence type="ECO:0000313" key="7">
    <source>
        <dbReference type="EMBL" id="SPO37002.1"/>
    </source>
</evidence>
<keyword evidence="3" id="KW-0812">Transmembrane</keyword>
<dbReference type="Gene3D" id="2.130.10.80">
    <property type="entry name" value="Galactose oxidase/kelch, beta-propeller"/>
    <property type="match status" value="1"/>
</dbReference>
<reference evidence="7 8" key="1">
    <citation type="submission" date="2018-03" db="EMBL/GenBank/DDBJ databases">
        <authorList>
            <person name="Guldener U."/>
        </authorList>
    </citation>
    <scope>NUCLEOTIDE SEQUENCE [LARGE SCALE GENOMIC DNA]</scope>
    <source>
        <strain evidence="7 8">DAOM196992</strain>
    </source>
</reference>
<dbReference type="InterPro" id="IPR015202">
    <property type="entry name" value="GO-like_E_set"/>
</dbReference>
<keyword evidence="3" id="KW-0472">Membrane</keyword>